<keyword evidence="12" id="KW-0472">Membrane</keyword>
<evidence type="ECO:0000256" key="4">
    <source>
        <dbReference type="ARBA" id="ARBA00010617"/>
    </source>
</evidence>
<keyword evidence="7" id="KW-0256">Endoplasmic reticulum</keyword>
<dbReference type="EMBL" id="CADEPI010000019">
    <property type="protein sequence ID" value="CAB3365211.1"/>
    <property type="molecule type" value="Genomic_DNA"/>
</dbReference>
<keyword evidence="10 13" id="KW-0408">Iron</keyword>
<dbReference type="PANTHER" id="PTHR24292:SF54">
    <property type="entry name" value="CYP9F3-RELATED"/>
    <property type="match status" value="1"/>
</dbReference>
<comment type="caution">
    <text evidence="14">The sequence shown here is derived from an EMBL/GenBank/DDBJ whole genome shotgun (WGS) entry which is preliminary data.</text>
</comment>
<dbReference type="InterPro" id="IPR017972">
    <property type="entry name" value="Cyt_P450_CS"/>
</dbReference>
<dbReference type="Pfam" id="PF00067">
    <property type="entry name" value="p450"/>
    <property type="match status" value="2"/>
</dbReference>
<protein>
    <recommendedName>
        <fullName evidence="16">Cytochrome P450</fullName>
    </recommendedName>
</protein>
<dbReference type="GO" id="GO:0005506">
    <property type="term" value="F:iron ion binding"/>
    <property type="evidence" value="ECO:0007669"/>
    <property type="project" value="InterPro"/>
</dbReference>
<evidence type="ECO:0000256" key="9">
    <source>
        <dbReference type="ARBA" id="ARBA00023002"/>
    </source>
</evidence>
<dbReference type="Gene3D" id="1.10.630.10">
    <property type="entry name" value="Cytochrome P450"/>
    <property type="match status" value="2"/>
</dbReference>
<dbReference type="InterPro" id="IPR036396">
    <property type="entry name" value="Cyt_P450_sf"/>
</dbReference>
<sequence length="974" mass="112123">MDAFTVGLVLVFLLLIVYKFGTRNHGHWHRKGVESVVAAPFVGSLWPVLSLREHMSDFFGRHYNEHKGKKFLGYYQGNTPGLLVLDPELIKSIFITDFSHFVDHGFEVDPDIDPMQSRNLFNMGGHKWKEMRHTLSPTFTSGRIKAMFPLVHECCDKFEIYLKRHQHQDLNIKDLLARFTTDVIASCAFGLTVNSVENPNDAFREMGRKLFENDFVQGMKNTCIFFLPSVAKFFKFSFFTHEMNTFYRSLVRDVIEKRTKSGNMRKDFMQLLIQLKEKGKLGSIDGESEENYESADALKLTDDDIVAQVVVFFVGGFETSSSALTFALMELARHPEVQQKARDNIVEVLKRHGGEMSYQALQEMTYLDNIFQEALRMYPPVPFLNRVCTKNYTIPQTNVTLEKGNVLLIPTRALQNDPQYFEDPDIFNPDRFDDENSVKNKNLLLAFGDGPRQCIGIRFAKMQSKLGLFAILRHFEVLQPSKTVIRNHGYWRRHGVESVGAAPFVGCLWPMLSLREHMSDLFSRLYYEHKGKRFVGYYQGNTPGLLVLDPELIKSIVISDFSHFVDHGFEVDPHNDPMQSRNLFNMSGQQWKEMRNLLSPTFTSGRIKAMFPLVYECADNFEKYLKRHQNQDLDIKDLLARFTTDIIGSCAFGLPVNSLENPNDKFREMGRKVFDVDFIQGFKINCIFFAPSVARFFRFSFFSKELSDFFRNLVKDIIEQRLKSGNTRKDFMQLLIQLKMGQLSSIDDGESEEMNGSASTLKLTDDDIVAQAVVFFIGGFETSATTLTFALMEIARNPEVQQKARDNIEEVLKRHGGEVTYQAIQEMTYLDDIVQEALRMYPPVGNLNRVCTKNYNIPGTKVFLETGTLLVIPNRALQTDPEYFEDPQKFNPDRFNDEITIKNKNLLLAFGDGPRHCIGMRFAKLQSKLGLFAILRHFEVLESPKTVYPPVIDPRQFVLTSKDNIYVQLREIQK</sequence>
<dbReference type="FunFam" id="1.10.630.10:FF:000042">
    <property type="entry name" value="Cytochrome P450"/>
    <property type="match status" value="2"/>
</dbReference>
<dbReference type="PRINTS" id="PR00385">
    <property type="entry name" value="P450"/>
</dbReference>
<dbReference type="PANTHER" id="PTHR24292">
    <property type="entry name" value="CYTOCHROME P450"/>
    <property type="match status" value="1"/>
</dbReference>
<evidence type="ECO:0000256" key="3">
    <source>
        <dbReference type="ARBA" id="ARBA00004406"/>
    </source>
</evidence>
<dbReference type="InterPro" id="IPR050476">
    <property type="entry name" value="Insect_CytP450_Detox"/>
</dbReference>
<reference evidence="14 15" key="1">
    <citation type="submission" date="2020-04" db="EMBL/GenBank/DDBJ databases">
        <authorList>
            <person name="Alioto T."/>
            <person name="Alioto T."/>
            <person name="Gomez Garrido J."/>
        </authorList>
    </citation>
    <scope>NUCLEOTIDE SEQUENCE [LARGE SCALE GENOMIC DNA]</scope>
</reference>
<evidence type="ECO:0000256" key="12">
    <source>
        <dbReference type="ARBA" id="ARBA00023136"/>
    </source>
</evidence>
<name>A0A8S1CA47_9INSE</name>
<evidence type="ECO:0000256" key="5">
    <source>
        <dbReference type="ARBA" id="ARBA00022617"/>
    </source>
</evidence>
<dbReference type="OrthoDB" id="2789670at2759"/>
<evidence type="ECO:0008006" key="16">
    <source>
        <dbReference type="Google" id="ProtNLM"/>
    </source>
</evidence>
<keyword evidence="11" id="KW-0503">Monooxygenase</keyword>
<keyword evidence="9" id="KW-0560">Oxidoreductase</keyword>
<dbReference type="AlphaFoldDB" id="A0A8S1CA47"/>
<evidence type="ECO:0000256" key="1">
    <source>
        <dbReference type="ARBA" id="ARBA00001971"/>
    </source>
</evidence>
<evidence type="ECO:0000256" key="11">
    <source>
        <dbReference type="ARBA" id="ARBA00023033"/>
    </source>
</evidence>
<evidence type="ECO:0000313" key="15">
    <source>
        <dbReference type="Proteomes" id="UP000494165"/>
    </source>
</evidence>
<accession>A0A8S1CA47</accession>
<organism evidence="14 15">
    <name type="scientific">Cloeon dipterum</name>
    <dbReference type="NCBI Taxonomy" id="197152"/>
    <lineage>
        <taxon>Eukaryota</taxon>
        <taxon>Metazoa</taxon>
        <taxon>Ecdysozoa</taxon>
        <taxon>Arthropoda</taxon>
        <taxon>Hexapoda</taxon>
        <taxon>Insecta</taxon>
        <taxon>Pterygota</taxon>
        <taxon>Palaeoptera</taxon>
        <taxon>Ephemeroptera</taxon>
        <taxon>Pisciforma</taxon>
        <taxon>Baetidae</taxon>
        <taxon>Cloeon</taxon>
    </lineage>
</organism>
<comment type="subcellular location">
    <subcellularLocation>
        <location evidence="3">Endoplasmic reticulum membrane</location>
        <topology evidence="3">Peripheral membrane protein</topology>
    </subcellularLocation>
    <subcellularLocation>
        <location evidence="2">Microsome membrane</location>
        <topology evidence="2">Peripheral membrane protein</topology>
    </subcellularLocation>
</comment>
<evidence type="ECO:0000256" key="8">
    <source>
        <dbReference type="ARBA" id="ARBA00022848"/>
    </source>
</evidence>
<dbReference type="GO" id="GO:0016705">
    <property type="term" value="F:oxidoreductase activity, acting on paired donors, with incorporation or reduction of molecular oxygen"/>
    <property type="evidence" value="ECO:0007669"/>
    <property type="project" value="InterPro"/>
</dbReference>
<gene>
    <name evidence="14" type="ORF">CLODIP_2_CD06683</name>
</gene>
<evidence type="ECO:0000256" key="13">
    <source>
        <dbReference type="PIRSR" id="PIRSR602401-1"/>
    </source>
</evidence>
<keyword evidence="15" id="KW-1185">Reference proteome</keyword>
<evidence type="ECO:0000256" key="10">
    <source>
        <dbReference type="ARBA" id="ARBA00023004"/>
    </source>
</evidence>
<dbReference type="GO" id="GO:0020037">
    <property type="term" value="F:heme binding"/>
    <property type="evidence" value="ECO:0007669"/>
    <property type="project" value="InterPro"/>
</dbReference>
<evidence type="ECO:0000256" key="2">
    <source>
        <dbReference type="ARBA" id="ARBA00004174"/>
    </source>
</evidence>
<feature type="binding site" description="axial binding residue" evidence="13">
    <location>
        <position position="454"/>
    </location>
    <ligand>
        <name>heme</name>
        <dbReference type="ChEBI" id="CHEBI:30413"/>
    </ligand>
    <ligandPart>
        <name>Fe</name>
        <dbReference type="ChEBI" id="CHEBI:18248"/>
    </ligandPart>
</feature>
<keyword evidence="5 13" id="KW-0349">Heme</keyword>
<dbReference type="PROSITE" id="PS00086">
    <property type="entry name" value="CYTOCHROME_P450"/>
    <property type="match status" value="2"/>
</dbReference>
<dbReference type="Proteomes" id="UP000494165">
    <property type="component" value="Unassembled WGS sequence"/>
</dbReference>
<dbReference type="InterPro" id="IPR002401">
    <property type="entry name" value="Cyt_P450_E_grp-I"/>
</dbReference>
<dbReference type="CDD" id="cd11056">
    <property type="entry name" value="CYP6-like"/>
    <property type="match status" value="2"/>
</dbReference>
<comment type="cofactor">
    <cofactor evidence="1 13">
        <name>heme</name>
        <dbReference type="ChEBI" id="CHEBI:30413"/>
    </cofactor>
</comment>
<evidence type="ECO:0000313" key="14">
    <source>
        <dbReference type="EMBL" id="CAB3365211.1"/>
    </source>
</evidence>
<evidence type="ECO:0000256" key="7">
    <source>
        <dbReference type="ARBA" id="ARBA00022824"/>
    </source>
</evidence>
<dbReference type="PRINTS" id="PR00463">
    <property type="entry name" value="EP450I"/>
</dbReference>
<evidence type="ECO:0000256" key="6">
    <source>
        <dbReference type="ARBA" id="ARBA00022723"/>
    </source>
</evidence>
<dbReference type="GO" id="GO:0005789">
    <property type="term" value="C:endoplasmic reticulum membrane"/>
    <property type="evidence" value="ECO:0007669"/>
    <property type="project" value="UniProtKB-SubCell"/>
</dbReference>
<dbReference type="InterPro" id="IPR001128">
    <property type="entry name" value="Cyt_P450"/>
</dbReference>
<keyword evidence="6 13" id="KW-0479">Metal-binding</keyword>
<proteinExistence type="inferred from homology"/>
<keyword evidence="8" id="KW-0492">Microsome</keyword>
<dbReference type="SUPFAM" id="SSF48264">
    <property type="entry name" value="Cytochrome P450"/>
    <property type="match status" value="2"/>
</dbReference>
<comment type="similarity">
    <text evidence="4">Belongs to the cytochrome P450 family.</text>
</comment>
<dbReference type="GO" id="GO:0004497">
    <property type="term" value="F:monooxygenase activity"/>
    <property type="evidence" value="ECO:0007669"/>
    <property type="project" value="UniProtKB-KW"/>
</dbReference>